<sequence>MEAQEAAGKVAEWAYRNHNGLQPFVAFAGDYASPGRLHYNISQLHVSAKKSIVPTTAASRPMKWHGYNGSKPFFTQQPIPGGEALLLTGGYVPHRSSTNCITNEQTDLPPAMAGSLQCKSVNVVVRPNQDSVRNVALPEAHPSQIEFPDSRVWKFDGRDHVFQQTSC</sequence>
<reference evidence="1" key="2">
    <citation type="submission" date="2014-06" db="EMBL/GenBank/DDBJ databases">
        <authorList>
            <person name="Aslett M."/>
        </authorList>
    </citation>
    <scope>NUCLEOTIDE SEQUENCE</scope>
</reference>
<proteinExistence type="predicted"/>
<reference evidence="3" key="3">
    <citation type="submission" date="2020-10" db="UniProtKB">
        <authorList>
            <consortium name="WormBaseParasite"/>
        </authorList>
    </citation>
    <scope>IDENTIFICATION</scope>
</reference>
<organism evidence="1">
    <name type="scientific">Echinococcus granulosus</name>
    <name type="common">Hydatid tapeworm</name>
    <dbReference type="NCBI Taxonomy" id="6210"/>
    <lineage>
        <taxon>Eukaryota</taxon>
        <taxon>Metazoa</taxon>
        <taxon>Spiralia</taxon>
        <taxon>Lophotrochozoa</taxon>
        <taxon>Platyhelminthes</taxon>
        <taxon>Cestoda</taxon>
        <taxon>Eucestoda</taxon>
        <taxon>Cyclophyllidea</taxon>
        <taxon>Taeniidae</taxon>
        <taxon>Echinococcus</taxon>
        <taxon>Echinococcus granulosus group</taxon>
    </lineage>
</organism>
<gene>
    <name evidence="1" type="ORF">EgrG_000418400</name>
</gene>
<name>A0A068WUN2_ECHGR</name>
<protein>
    <submittedName>
        <fullName evidence="1 3">Expressed conserved protein</fullName>
    </submittedName>
</protein>
<dbReference type="WBParaSite" id="EgrG_000418400">
    <property type="protein sequence ID" value="EgrG_000418400"/>
    <property type="gene ID" value="EgrG_000418400"/>
</dbReference>
<accession>A0A068WUN2</accession>
<dbReference type="EMBL" id="LK028594">
    <property type="protein sequence ID" value="CDS23857.1"/>
    <property type="molecule type" value="Genomic_DNA"/>
</dbReference>
<dbReference type="OrthoDB" id="6240860at2759"/>
<dbReference type="AlphaFoldDB" id="A0A068WUN2"/>
<evidence type="ECO:0000313" key="2">
    <source>
        <dbReference type="Proteomes" id="UP000492820"/>
    </source>
</evidence>
<evidence type="ECO:0000313" key="1">
    <source>
        <dbReference type="EMBL" id="CDS23857.1"/>
    </source>
</evidence>
<reference evidence="1 2" key="1">
    <citation type="journal article" date="2013" name="Nature">
        <title>The genomes of four tapeworm species reveal adaptations to parasitism.</title>
        <authorList>
            <person name="Tsai I.J."/>
            <person name="Zarowiecki M."/>
            <person name="Holroyd N."/>
            <person name="Garciarrubio A."/>
            <person name="Sanchez-Flores A."/>
            <person name="Brooks K.L."/>
            <person name="Tracey A."/>
            <person name="Bobes R.J."/>
            <person name="Fragoso G."/>
            <person name="Sciutto E."/>
            <person name="Aslett M."/>
            <person name="Beasley H."/>
            <person name="Bennett H.M."/>
            <person name="Cai J."/>
            <person name="Camicia F."/>
            <person name="Clark R."/>
            <person name="Cucher M."/>
            <person name="De Silva N."/>
            <person name="Day T.A."/>
            <person name="Deplazes P."/>
            <person name="Estrada K."/>
            <person name="Fernandez C."/>
            <person name="Holland P.W."/>
            <person name="Hou J."/>
            <person name="Hu S."/>
            <person name="Huckvale T."/>
            <person name="Hung S.S."/>
            <person name="Kamenetzky L."/>
            <person name="Keane J.A."/>
            <person name="Kiss F."/>
            <person name="Koziol U."/>
            <person name="Lambert O."/>
            <person name="Liu K."/>
            <person name="Luo X."/>
            <person name="Luo Y."/>
            <person name="Macchiaroli N."/>
            <person name="Nichol S."/>
            <person name="Paps J."/>
            <person name="Parkinson J."/>
            <person name="Pouchkina-Stantcheva N."/>
            <person name="Riddiford N."/>
            <person name="Rosenzvit M."/>
            <person name="Salinas G."/>
            <person name="Wasmuth J.D."/>
            <person name="Zamanian M."/>
            <person name="Zheng Y."/>
            <person name="Cai X."/>
            <person name="Soberon X."/>
            <person name="Olson P.D."/>
            <person name="Laclette J.P."/>
            <person name="Brehm K."/>
            <person name="Berriman M."/>
            <person name="Garciarrubio A."/>
            <person name="Bobes R.J."/>
            <person name="Fragoso G."/>
            <person name="Sanchez-Flores A."/>
            <person name="Estrada K."/>
            <person name="Cevallos M.A."/>
            <person name="Morett E."/>
            <person name="Gonzalez V."/>
            <person name="Portillo T."/>
            <person name="Ochoa-Leyva A."/>
            <person name="Jose M.V."/>
            <person name="Sciutto E."/>
            <person name="Landa A."/>
            <person name="Jimenez L."/>
            <person name="Valdes V."/>
            <person name="Carrero J.C."/>
            <person name="Larralde C."/>
            <person name="Morales-Montor J."/>
            <person name="Limon-Lason J."/>
            <person name="Soberon X."/>
            <person name="Laclette J.P."/>
        </authorList>
    </citation>
    <scope>NUCLEOTIDE SEQUENCE [LARGE SCALE GENOMIC DNA]</scope>
</reference>
<dbReference type="Proteomes" id="UP000492820">
    <property type="component" value="Unassembled WGS sequence"/>
</dbReference>
<evidence type="ECO:0000313" key="3">
    <source>
        <dbReference type="WBParaSite" id="EgrG_000418400"/>
    </source>
</evidence>